<name>A0A8T0VYM8_PANVG</name>
<accession>A0A8T0VYM8</accession>
<organism evidence="1 2">
    <name type="scientific">Panicum virgatum</name>
    <name type="common">Blackwell switchgrass</name>
    <dbReference type="NCBI Taxonomy" id="38727"/>
    <lineage>
        <taxon>Eukaryota</taxon>
        <taxon>Viridiplantae</taxon>
        <taxon>Streptophyta</taxon>
        <taxon>Embryophyta</taxon>
        <taxon>Tracheophyta</taxon>
        <taxon>Spermatophyta</taxon>
        <taxon>Magnoliopsida</taxon>
        <taxon>Liliopsida</taxon>
        <taxon>Poales</taxon>
        <taxon>Poaceae</taxon>
        <taxon>PACMAD clade</taxon>
        <taxon>Panicoideae</taxon>
        <taxon>Panicodae</taxon>
        <taxon>Paniceae</taxon>
        <taxon>Panicinae</taxon>
        <taxon>Panicum</taxon>
        <taxon>Panicum sect. Hiantes</taxon>
    </lineage>
</organism>
<proteinExistence type="predicted"/>
<reference evidence="1" key="1">
    <citation type="submission" date="2020-05" db="EMBL/GenBank/DDBJ databases">
        <title>WGS assembly of Panicum virgatum.</title>
        <authorList>
            <person name="Lovell J.T."/>
            <person name="Jenkins J."/>
            <person name="Shu S."/>
            <person name="Juenger T.E."/>
            <person name="Schmutz J."/>
        </authorList>
    </citation>
    <scope>NUCLEOTIDE SEQUENCE</scope>
    <source>
        <strain evidence="1">AP13</strain>
    </source>
</reference>
<keyword evidence="2" id="KW-1185">Reference proteome</keyword>
<dbReference type="EMBL" id="CM029039">
    <property type="protein sequence ID" value="KAG2642061.1"/>
    <property type="molecule type" value="Genomic_DNA"/>
</dbReference>
<gene>
    <name evidence="1" type="ORF">PVAP13_2KG269006</name>
</gene>
<dbReference type="AlphaFoldDB" id="A0A8T0VYM8"/>
<evidence type="ECO:0000313" key="2">
    <source>
        <dbReference type="Proteomes" id="UP000823388"/>
    </source>
</evidence>
<evidence type="ECO:0000313" key="1">
    <source>
        <dbReference type="EMBL" id="KAG2642061.1"/>
    </source>
</evidence>
<comment type="caution">
    <text evidence="1">The sequence shown here is derived from an EMBL/GenBank/DDBJ whole genome shotgun (WGS) entry which is preliminary data.</text>
</comment>
<dbReference type="Proteomes" id="UP000823388">
    <property type="component" value="Chromosome 2K"/>
</dbReference>
<sequence length="68" mass="7903">MVFAYYVSRIADFEKDVQKLCNEKNMLVLKFEEASREPGRNQVISKFRAVVSSLLAEMDDIQMELSKL</sequence>
<protein>
    <submittedName>
        <fullName evidence="1">Uncharacterized protein</fullName>
    </submittedName>
</protein>